<evidence type="ECO:0000313" key="1">
    <source>
        <dbReference type="EMBL" id="GIM28318.1"/>
    </source>
</evidence>
<accession>A0A919RZ89</accession>
<gene>
    <name evidence="1" type="ORF">CPJCM30710_09840</name>
</gene>
<sequence>MSTINSDKLIEIRSQYNNMVERFAEMEPLIRKRLDLVATTCHGGQYCHGGTAKTPDFDNPINKAL</sequence>
<dbReference type="Proteomes" id="UP000679179">
    <property type="component" value="Unassembled WGS sequence"/>
</dbReference>
<reference evidence="1" key="1">
    <citation type="submission" date="2021-03" db="EMBL/GenBank/DDBJ databases">
        <title>Taxonomic study of Clostridium polyendosporum from meadow-gley soil under rice.</title>
        <authorList>
            <person name="Kobayashi H."/>
            <person name="Tanizawa Y."/>
            <person name="Yagura M."/>
        </authorList>
    </citation>
    <scope>NUCLEOTIDE SEQUENCE</scope>
    <source>
        <strain evidence="1">JCM 30710</strain>
    </source>
</reference>
<organism evidence="1 2">
    <name type="scientific">Clostridium polyendosporum</name>
    <dbReference type="NCBI Taxonomy" id="69208"/>
    <lineage>
        <taxon>Bacteria</taxon>
        <taxon>Bacillati</taxon>
        <taxon>Bacillota</taxon>
        <taxon>Clostridia</taxon>
        <taxon>Eubacteriales</taxon>
        <taxon>Clostridiaceae</taxon>
        <taxon>Clostridium</taxon>
    </lineage>
</organism>
<dbReference type="AlphaFoldDB" id="A0A919RZ89"/>
<proteinExistence type="predicted"/>
<keyword evidence="2" id="KW-1185">Reference proteome</keyword>
<evidence type="ECO:0000313" key="2">
    <source>
        <dbReference type="Proteomes" id="UP000679179"/>
    </source>
</evidence>
<protein>
    <submittedName>
        <fullName evidence="1">Uncharacterized protein</fullName>
    </submittedName>
</protein>
<dbReference type="RefSeq" id="WP_212903061.1">
    <property type="nucleotide sequence ID" value="NZ_BOPZ01000006.1"/>
</dbReference>
<comment type="caution">
    <text evidence="1">The sequence shown here is derived from an EMBL/GenBank/DDBJ whole genome shotgun (WGS) entry which is preliminary data.</text>
</comment>
<dbReference type="EMBL" id="BOPZ01000006">
    <property type="protein sequence ID" value="GIM28318.1"/>
    <property type="molecule type" value="Genomic_DNA"/>
</dbReference>
<name>A0A919RZ89_9CLOT</name>